<dbReference type="EMBL" id="BRPB01000396">
    <property type="protein sequence ID" value="GLA56266.1"/>
    <property type="molecule type" value="Genomic_DNA"/>
</dbReference>
<reference evidence="2" key="1">
    <citation type="submission" date="2022-07" db="EMBL/GenBank/DDBJ databases">
        <title>Taxonomy of Aspergillus series Nigri: significant species reduction supported by multi-species coalescent approaches.</title>
        <authorList>
            <person name="Bian C."/>
            <person name="Kusuya Y."/>
            <person name="Sklenar F."/>
            <person name="D'hooge E."/>
            <person name="Yaguchi T."/>
            <person name="Takahashi H."/>
            <person name="Hubka V."/>
        </authorList>
    </citation>
    <scope>NUCLEOTIDE SEQUENCE</scope>
    <source>
        <strain evidence="2">IFM 63604</strain>
    </source>
</reference>
<evidence type="ECO:0000313" key="2">
    <source>
        <dbReference type="EMBL" id="GLA56266.1"/>
    </source>
</evidence>
<accession>A0A9W6AFE2</accession>
<proteinExistence type="predicted"/>
<dbReference type="Proteomes" id="UP001144191">
    <property type="component" value="Unassembled WGS sequence"/>
</dbReference>
<organism evidence="2 3">
    <name type="scientific">Aspergillus niger</name>
    <dbReference type="NCBI Taxonomy" id="5061"/>
    <lineage>
        <taxon>Eukaryota</taxon>
        <taxon>Fungi</taxon>
        <taxon>Dikarya</taxon>
        <taxon>Ascomycota</taxon>
        <taxon>Pezizomycotina</taxon>
        <taxon>Eurotiomycetes</taxon>
        <taxon>Eurotiomycetidae</taxon>
        <taxon>Eurotiales</taxon>
        <taxon>Aspergillaceae</taxon>
        <taxon>Aspergillus</taxon>
        <taxon>Aspergillus subgen. Circumdati</taxon>
    </lineage>
</organism>
<evidence type="ECO:0000256" key="1">
    <source>
        <dbReference type="SAM" id="MobiDB-lite"/>
    </source>
</evidence>
<evidence type="ECO:0000313" key="3">
    <source>
        <dbReference type="Proteomes" id="UP001144191"/>
    </source>
</evidence>
<protein>
    <submittedName>
        <fullName evidence="2">Uncharacterized protein</fullName>
    </submittedName>
</protein>
<name>A0A9W6AFE2_ASPNG</name>
<feature type="region of interest" description="Disordered" evidence="1">
    <location>
        <begin position="1"/>
        <end position="20"/>
    </location>
</feature>
<feature type="non-terminal residue" evidence="2">
    <location>
        <position position="56"/>
    </location>
</feature>
<dbReference type="AlphaFoldDB" id="A0A9W6AFE2"/>
<sequence>MTSVRLASISRMGLEGHEETAPSITDVKHLSSYNWMESVTPTIAIPGCPPLWPPPK</sequence>
<gene>
    <name evidence="2" type="ORF">AnigIFM63604_006569</name>
</gene>
<comment type="caution">
    <text evidence="2">The sequence shown here is derived from an EMBL/GenBank/DDBJ whole genome shotgun (WGS) entry which is preliminary data.</text>
</comment>